<evidence type="ECO:0000313" key="3">
    <source>
        <dbReference type="Proteomes" id="UP000646749"/>
    </source>
</evidence>
<organism evidence="2 3">
    <name type="scientific">Plantactinospora endophytica</name>
    <dbReference type="NCBI Taxonomy" id="673535"/>
    <lineage>
        <taxon>Bacteria</taxon>
        <taxon>Bacillati</taxon>
        <taxon>Actinomycetota</taxon>
        <taxon>Actinomycetes</taxon>
        <taxon>Micromonosporales</taxon>
        <taxon>Micromonosporaceae</taxon>
        <taxon>Plantactinospora</taxon>
    </lineage>
</organism>
<name>A0ABQ4E9S2_9ACTN</name>
<accession>A0ABQ4E9S2</accession>
<comment type="caution">
    <text evidence="2">The sequence shown here is derived from an EMBL/GenBank/DDBJ whole genome shotgun (WGS) entry which is preliminary data.</text>
</comment>
<gene>
    <name evidence="2" type="ORF">Pen02_64210</name>
</gene>
<protein>
    <submittedName>
        <fullName evidence="2">Uncharacterized protein</fullName>
    </submittedName>
</protein>
<dbReference type="Proteomes" id="UP000646749">
    <property type="component" value="Unassembled WGS sequence"/>
</dbReference>
<feature type="chain" id="PRO_5045869679" evidence="1">
    <location>
        <begin position="31"/>
        <end position="236"/>
    </location>
</feature>
<evidence type="ECO:0000313" key="2">
    <source>
        <dbReference type="EMBL" id="GIG91485.1"/>
    </source>
</evidence>
<keyword evidence="3" id="KW-1185">Reference proteome</keyword>
<dbReference type="EMBL" id="BONW01000039">
    <property type="protein sequence ID" value="GIG91485.1"/>
    <property type="molecule type" value="Genomic_DNA"/>
</dbReference>
<proteinExistence type="predicted"/>
<feature type="signal peptide" evidence="1">
    <location>
        <begin position="1"/>
        <end position="30"/>
    </location>
</feature>
<keyword evidence="1" id="KW-0732">Signal</keyword>
<sequence length="236" mass="24302">MYIPARRSVAGLGILLAALVVTPATPVAPAAPASAVPAASVASTVAAASTVVGAPERAAAPVRAAAPGDGGGGFGAVVGVRTGRVAFRPVLTADGIGPYRIGVSTRTGLLAQGLVTNVEEEQTCTGFYSGQATGRYAGILLLRFQGNRLVLLSSTDPTIRTRAGGRVGMTLDELEQQYGPQGAIEYGKWTLRAYVVPSGGRIIAFFEDPYTPYVYRIASGERDRVLASFVGGDDQC</sequence>
<reference evidence="2 3" key="1">
    <citation type="submission" date="2021-01" db="EMBL/GenBank/DDBJ databases">
        <title>Whole genome shotgun sequence of Plantactinospora endophytica NBRC 110450.</title>
        <authorList>
            <person name="Komaki H."/>
            <person name="Tamura T."/>
        </authorList>
    </citation>
    <scope>NUCLEOTIDE SEQUENCE [LARGE SCALE GENOMIC DNA]</scope>
    <source>
        <strain evidence="2 3">NBRC 110450</strain>
    </source>
</reference>
<evidence type="ECO:0000256" key="1">
    <source>
        <dbReference type="SAM" id="SignalP"/>
    </source>
</evidence>
<dbReference type="RefSeq" id="WP_203869872.1">
    <property type="nucleotide sequence ID" value="NZ_BONW01000039.1"/>
</dbReference>